<dbReference type="AlphaFoldDB" id="A0A0U4CQY5"/>
<dbReference type="OrthoDB" id="9799092at2"/>
<keyword evidence="3" id="KW-1185">Reference proteome</keyword>
<dbReference type="RefSeq" id="WP_067859342.1">
    <property type="nucleotide sequence ID" value="NZ_CP011502.1"/>
</dbReference>
<reference evidence="2 3" key="1">
    <citation type="journal article" date="1991" name="Int. J. Syst. Bacteriol.">
        <title>Description of the erythromycin-producing bacterium Arthrobacter sp. strain NRRL B-3381 as Aeromicrobium erythreum gen. nov., sp. nov.</title>
        <authorList>
            <person name="Miller E.S."/>
            <person name="Woese C.R."/>
            <person name="Brenner S."/>
        </authorList>
    </citation>
    <scope>NUCLEOTIDE SEQUENCE [LARGE SCALE GENOMIC DNA]</scope>
    <source>
        <strain evidence="2 3">AR18</strain>
    </source>
</reference>
<dbReference type="PANTHER" id="PTHR34822">
    <property type="entry name" value="GRPB DOMAIN PROTEIN (AFU_ORTHOLOGUE AFUA_1G01530)"/>
    <property type="match status" value="1"/>
</dbReference>
<sequence length="202" mass="22399">MATPEEIVRFDEVEPPPGASPWVEGAGPGRDVVVVEPDPAWTEQAARLVDTVEAALGRTAVSVEHVGSTSVPGLAAKPLLDLLLVVPDPDDEDAYVPALESQGFRLVVREPWWQGHRLLRHHDTRTNLHVFHADGAEVARMRMFRDWLRTHPDDRDLYADAKRAASAAARDAGEHVMQYNARKQDVVRAIHARMFAAHGYPV</sequence>
<evidence type="ECO:0000256" key="1">
    <source>
        <dbReference type="SAM" id="MobiDB-lite"/>
    </source>
</evidence>
<feature type="region of interest" description="Disordered" evidence="1">
    <location>
        <begin position="1"/>
        <end position="20"/>
    </location>
</feature>
<dbReference type="SUPFAM" id="SSF81301">
    <property type="entry name" value="Nucleotidyltransferase"/>
    <property type="match status" value="1"/>
</dbReference>
<protein>
    <recommendedName>
        <fullName evidence="4">GrpB family protein</fullName>
    </recommendedName>
</protein>
<dbReference type="EMBL" id="CP011502">
    <property type="protein sequence ID" value="ALX05510.1"/>
    <property type="molecule type" value="Genomic_DNA"/>
</dbReference>
<accession>A0A0U4CQY5</accession>
<name>A0A0U4CQY5_9ACTN</name>
<dbReference type="Pfam" id="PF04229">
    <property type="entry name" value="GrpB"/>
    <property type="match status" value="1"/>
</dbReference>
<dbReference type="PANTHER" id="PTHR34822:SF1">
    <property type="entry name" value="GRPB FAMILY PROTEIN"/>
    <property type="match status" value="1"/>
</dbReference>
<gene>
    <name evidence="2" type="ORF">AERYTH_12790</name>
</gene>
<evidence type="ECO:0000313" key="3">
    <source>
        <dbReference type="Proteomes" id="UP000067689"/>
    </source>
</evidence>
<dbReference type="Proteomes" id="UP000067689">
    <property type="component" value="Chromosome"/>
</dbReference>
<feature type="compositionally biased region" description="Basic and acidic residues" evidence="1">
    <location>
        <begin position="1"/>
        <end position="12"/>
    </location>
</feature>
<dbReference type="InterPro" id="IPR007344">
    <property type="entry name" value="GrpB/CoaE"/>
</dbReference>
<organism evidence="2 3">
    <name type="scientific">Aeromicrobium erythreum</name>
    <dbReference type="NCBI Taxonomy" id="2041"/>
    <lineage>
        <taxon>Bacteria</taxon>
        <taxon>Bacillati</taxon>
        <taxon>Actinomycetota</taxon>
        <taxon>Actinomycetes</taxon>
        <taxon>Propionibacteriales</taxon>
        <taxon>Nocardioidaceae</taxon>
        <taxon>Aeromicrobium</taxon>
    </lineage>
</organism>
<evidence type="ECO:0008006" key="4">
    <source>
        <dbReference type="Google" id="ProtNLM"/>
    </source>
</evidence>
<dbReference type="Gene3D" id="3.30.460.10">
    <property type="entry name" value="Beta Polymerase, domain 2"/>
    <property type="match status" value="1"/>
</dbReference>
<dbReference type="InterPro" id="IPR043519">
    <property type="entry name" value="NT_sf"/>
</dbReference>
<dbReference type="STRING" id="2041.AERYTH_12790"/>
<dbReference type="PATRIC" id="fig|2041.4.peg.2658"/>
<evidence type="ECO:0000313" key="2">
    <source>
        <dbReference type="EMBL" id="ALX05510.1"/>
    </source>
</evidence>
<proteinExistence type="predicted"/>
<dbReference type="KEGG" id="aer:AERYTH_12790"/>